<keyword evidence="2" id="KW-1185">Reference proteome</keyword>
<evidence type="ECO:0000313" key="2">
    <source>
        <dbReference type="Proteomes" id="UP001054821"/>
    </source>
</evidence>
<name>A0AAD4ZC95_PRUDU</name>
<organism evidence="1 2">
    <name type="scientific">Prunus dulcis</name>
    <name type="common">Almond</name>
    <name type="synonym">Amygdalus dulcis</name>
    <dbReference type="NCBI Taxonomy" id="3755"/>
    <lineage>
        <taxon>Eukaryota</taxon>
        <taxon>Viridiplantae</taxon>
        <taxon>Streptophyta</taxon>
        <taxon>Embryophyta</taxon>
        <taxon>Tracheophyta</taxon>
        <taxon>Spermatophyta</taxon>
        <taxon>Magnoliopsida</taxon>
        <taxon>eudicotyledons</taxon>
        <taxon>Gunneridae</taxon>
        <taxon>Pentapetalae</taxon>
        <taxon>rosids</taxon>
        <taxon>fabids</taxon>
        <taxon>Rosales</taxon>
        <taxon>Rosaceae</taxon>
        <taxon>Amygdaloideae</taxon>
        <taxon>Amygdaleae</taxon>
        <taxon>Prunus</taxon>
    </lineage>
</organism>
<proteinExistence type="predicted"/>
<protein>
    <submittedName>
        <fullName evidence="1">Uncharacterized protein</fullName>
    </submittedName>
</protein>
<comment type="caution">
    <text evidence="1">The sequence shown here is derived from an EMBL/GenBank/DDBJ whole genome shotgun (WGS) entry which is preliminary data.</text>
</comment>
<dbReference type="Proteomes" id="UP001054821">
    <property type="component" value="Chromosome 3"/>
</dbReference>
<accession>A0AAD4ZC95</accession>
<evidence type="ECO:0000313" key="1">
    <source>
        <dbReference type="EMBL" id="KAI5340404.1"/>
    </source>
</evidence>
<dbReference type="AlphaFoldDB" id="A0AAD4ZC95"/>
<reference evidence="1 2" key="1">
    <citation type="journal article" date="2022" name="G3 (Bethesda)">
        <title>Whole-genome sequence and methylome profiling of the almond [Prunus dulcis (Mill.) D.A. Webb] cultivar 'Nonpareil'.</title>
        <authorList>
            <person name="D'Amico-Willman K.M."/>
            <person name="Ouma W.Z."/>
            <person name="Meulia T."/>
            <person name="Sideli G.M."/>
            <person name="Gradziel T.M."/>
            <person name="Fresnedo-Ramirez J."/>
        </authorList>
    </citation>
    <scope>NUCLEOTIDE SEQUENCE [LARGE SCALE GENOMIC DNA]</scope>
    <source>
        <strain evidence="1">Clone GOH B32 T37-40</strain>
    </source>
</reference>
<dbReference type="EMBL" id="JAJFAZ020000003">
    <property type="protein sequence ID" value="KAI5340404.1"/>
    <property type="molecule type" value="Genomic_DNA"/>
</dbReference>
<gene>
    <name evidence="1" type="ORF">L3X38_019678</name>
</gene>
<sequence length="80" mass="8753">MSSFSASTKPNFHLVPYRFDSSFCHVRALSKRAGSAIGGGRTLCFCVKKFSGALMAVWDFQGFVGGFGFALEVGFGWRFI</sequence>